<name>A0A0J6YNB5_COCIT</name>
<organism evidence="2 3">
    <name type="scientific">Coccidioides immitis RMSCC 2394</name>
    <dbReference type="NCBI Taxonomy" id="404692"/>
    <lineage>
        <taxon>Eukaryota</taxon>
        <taxon>Fungi</taxon>
        <taxon>Dikarya</taxon>
        <taxon>Ascomycota</taxon>
        <taxon>Pezizomycotina</taxon>
        <taxon>Eurotiomycetes</taxon>
        <taxon>Eurotiomycetidae</taxon>
        <taxon>Onygenales</taxon>
        <taxon>Onygenaceae</taxon>
        <taxon>Coccidioides</taxon>
    </lineage>
</organism>
<sequence length="161" mass="17372">MAFQEPRFGNPFVQSFLELLLADSGIELMGDKIDDGRDALLSTALSQSGGKETNSCITRPCNQPNARIVPCRPAGRDSLCVWSTILFQNVMSAGSQLDSIPSPVAWMCSPPMGATSLPCPSIRERPDLRPLTGATHGPPPHPPPLRDPNWAISPVWSLKVV</sequence>
<evidence type="ECO:0000313" key="2">
    <source>
        <dbReference type="EMBL" id="KMP10156.1"/>
    </source>
</evidence>
<accession>A0A0J6YNB5</accession>
<feature type="compositionally biased region" description="Pro residues" evidence="1">
    <location>
        <begin position="137"/>
        <end position="146"/>
    </location>
</feature>
<evidence type="ECO:0000256" key="1">
    <source>
        <dbReference type="SAM" id="MobiDB-lite"/>
    </source>
</evidence>
<gene>
    <name evidence="2" type="ORF">CIRG_09389</name>
</gene>
<feature type="region of interest" description="Disordered" evidence="1">
    <location>
        <begin position="121"/>
        <end position="146"/>
    </location>
</feature>
<dbReference type="AlphaFoldDB" id="A0A0J6YNB5"/>
<dbReference type="EMBL" id="DS028100">
    <property type="protein sequence ID" value="KMP10156.1"/>
    <property type="molecule type" value="Genomic_DNA"/>
</dbReference>
<dbReference type="Proteomes" id="UP000054565">
    <property type="component" value="Unassembled WGS sequence"/>
</dbReference>
<protein>
    <submittedName>
        <fullName evidence="2">Uncharacterized protein</fullName>
    </submittedName>
</protein>
<evidence type="ECO:0000313" key="3">
    <source>
        <dbReference type="Proteomes" id="UP000054565"/>
    </source>
</evidence>
<reference evidence="3" key="1">
    <citation type="journal article" date="2010" name="Genome Res.">
        <title>Population genomic sequencing of Coccidioides fungi reveals recent hybridization and transposon control.</title>
        <authorList>
            <person name="Neafsey D.E."/>
            <person name="Barker B.M."/>
            <person name="Sharpton T.J."/>
            <person name="Stajich J.E."/>
            <person name="Park D.J."/>
            <person name="Whiston E."/>
            <person name="Hung C.-Y."/>
            <person name="McMahan C."/>
            <person name="White J."/>
            <person name="Sykes S."/>
            <person name="Heiman D."/>
            <person name="Young S."/>
            <person name="Zeng Q."/>
            <person name="Abouelleil A."/>
            <person name="Aftuck L."/>
            <person name="Bessette D."/>
            <person name="Brown A."/>
            <person name="FitzGerald M."/>
            <person name="Lui A."/>
            <person name="Macdonald J.P."/>
            <person name="Priest M."/>
            <person name="Orbach M.J."/>
            <person name="Galgiani J.N."/>
            <person name="Kirkland T.N."/>
            <person name="Cole G.T."/>
            <person name="Birren B.W."/>
            <person name="Henn M.R."/>
            <person name="Taylor J.W."/>
            <person name="Rounsley S.D."/>
        </authorList>
    </citation>
    <scope>NUCLEOTIDE SEQUENCE [LARGE SCALE GENOMIC DNA]</scope>
    <source>
        <strain evidence="3">RMSCC 2394</strain>
    </source>
</reference>
<proteinExistence type="predicted"/>